<feature type="transmembrane region" description="Helical" evidence="6">
    <location>
        <begin position="190"/>
        <end position="210"/>
    </location>
</feature>
<dbReference type="Proteomes" id="UP000316621">
    <property type="component" value="Chromosome 3"/>
</dbReference>
<dbReference type="Gramene" id="RZC53988">
    <property type="protein sequence ID" value="RZC53988"/>
    <property type="gene ID" value="C5167_012844"/>
</dbReference>
<evidence type="ECO:0000256" key="5">
    <source>
        <dbReference type="ARBA" id="ARBA00023136"/>
    </source>
</evidence>
<evidence type="ECO:0000256" key="2">
    <source>
        <dbReference type="ARBA" id="ARBA00007635"/>
    </source>
</evidence>
<dbReference type="Pfam" id="PF00892">
    <property type="entry name" value="EamA"/>
    <property type="match status" value="2"/>
</dbReference>
<feature type="domain" description="EamA" evidence="7">
    <location>
        <begin position="192"/>
        <end position="330"/>
    </location>
</feature>
<feature type="transmembrane region" description="Helical" evidence="6">
    <location>
        <begin position="12"/>
        <end position="30"/>
    </location>
</feature>
<keyword evidence="3 6" id="KW-0812">Transmembrane</keyword>
<dbReference type="InterPro" id="IPR000620">
    <property type="entry name" value="EamA_dom"/>
</dbReference>
<proteinExistence type="inferred from homology"/>
<feature type="domain" description="EamA" evidence="7">
    <location>
        <begin position="11"/>
        <end position="150"/>
    </location>
</feature>
<comment type="subcellular location">
    <subcellularLocation>
        <location evidence="1 6">Membrane</location>
        <topology evidence="1 6">Multi-pass membrane protein</topology>
    </subcellularLocation>
</comment>
<evidence type="ECO:0000313" key="9">
    <source>
        <dbReference type="Proteomes" id="UP000316621"/>
    </source>
</evidence>
<keyword evidence="4 6" id="KW-1133">Transmembrane helix</keyword>
<dbReference type="GO" id="GO:0022857">
    <property type="term" value="F:transmembrane transporter activity"/>
    <property type="evidence" value="ECO:0007669"/>
    <property type="project" value="InterPro"/>
</dbReference>
<feature type="transmembrane region" description="Helical" evidence="6">
    <location>
        <begin position="255"/>
        <end position="275"/>
    </location>
</feature>
<feature type="transmembrane region" description="Helical" evidence="6">
    <location>
        <begin position="222"/>
        <end position="243"/>
    </location>
</feature>
<evidence type="ECO:0000256" key="3">
    <source>
        <dbReference type="ARBA" id="ARBA00022692"/>
    </source>
</evidence>
<dbReference type="InterPro" id="IPR030184">
    <property type="entry name" value="WAT1-related"/>
</dbReference>
<evidence type="ECO:0000313" key="8">
    <source>
        <dbReference type="EMBL" id="RZC53988.1"/>
    </source>
</evidence>
<feature type="transmembrane region" description="Helical" evidence="6">
    <location>
        <begin position="314"/>
        <end position="332"/>
    </location>
</feature>
<evidence type="ECO:0000256" key="6">
    <source>
        <dbReference type="RuleBase" id="RU363077"/>
    </source>
</evidence>
<dbReference type="PANTHER" id="PTHR31218">
    <property type="entry name" value="WAT1-RELATED PROTEIN"/>
    <property type="match status" value="1"/>
</dbReference>
<sequence>MGRWEDYKPAMAMIGLQFTYAALALFSRTVLLQGMSPRVFVVYRQAIATLVLAPIAYFSQRKKPGTALGMRSFSLIFTASLIGVTMNQNIYFEGLYLTSSSIASAMGNLLPAITFLLAALIGLEKVDIRSLSTLAKIVGTVICVSGAFCIAFMKGPKLLNTEFTPQQQDQNSIIFHYFNSSMTVGSPNNWMLGCFLLLGSCACWACWLILQVPMTASYPNHLCLSAWMCFFATLQSAFVTYFLEPNPNSWRLNSSFELLCAIYSGVIGSAFSFFVQAWCISLRGPLFSAMFNPLCTVIVTILACLFLHEELYTGSLAGAFAVVAGLYIVLWGKAKDFKKIQTTIDSSKNAAAEDDDDSKKVLKIVIQKPSDEEIICKIDLQEPLLQSKQ</sequence>
<feature type="transmembrane region" description="Helical" evidence="6">
    <location>
        <begin position="102"/>
        <end position="122"/>
    </location>
</feature>
<reference evidence="8 9" key="1">
    <citation type="journal article" date="2018" name="Science">
        <title>The opium poppy genome and morphinan production.</title>
        <authorList>
            <person name="Guo L."/>
            <person name="Winzer T."/>
            <person name="Yang X."/>
            <person name="Li Y."/>
            <person name="Ning Z."/>
            <person name="He Z."/>
            <person name="Teodor R."/>
            <person name="Lu Y."/>
            <person name="Bowser T.A."/>
            <person name="Graham I.A."/>
            <person name="Ye K."/>
        </authorList>
    </citation>
    <scope>NUCLEOTIDE SEQUENCE [LARGE SCALE GENOMIC DNA]</scope>
    <source>
        <strain evidence="9">cv. HN1</strain>
        <tissue evidence="8">Leaves</tissue>
    </source>
</reference>
<keyword evidence="5 6" id="KW-0472">Membrane</keyword>
<dbReference type="SUPFAM" id="SSF103481">
    <property type="entry name" value="Multidrug resistance efflux transporter EmrE"/>
    <property type="match status" value="2"/>
</dbReference>
<evidence type="ECO:0000259" key="7">
    <source>
        <dbReference type="Pfam" id="PF00892"/>
    </source>
</evidence>
<keyword evidence="9" id="KW-1185">Reference proteome</keyword>
<feature type="transmembrane region" description="Helical" evidence="6">
    <location>
        <begin position="287"/>
        <end position="308"/>
    </location>
</feature>
<accession>A0A4Y7J2M0</accession>
<dbReference type="GO" id="GO:0016020">
    <property type="term" value="C:membrane"/>
    <property type="evidence" value="ECO:0007669"/>
    <property type="project" value="UniProtKB-SubCell"/>
</dbReference>
<dbReference type="InterPro" id="IPR037185">
    <property type="entry name" value="EmrE-like"/>
</dbReference>
<dbReference type="AlphaFoldDB" id="A0A4Y7J2M0"/>
<dbReference type="OrthoDB" id="1728340at2759"/>
<name>A0A4Y7J2M0_PAPSO</name>
<evidence type="ECO:0000256" key="1">
    <source>
        <dbReference type="ARBA" id="ARBA00004141"/>
    </source>
</evidence>
<organism evidence="8 9">
    <name type="scientific">Papaver somniferum</name>
    <name type="common">Opium poppy</name>
    <dbReference type="NCBI Taxonomy" id="3469"/>
    <lineage>
        <taxon>Eukaryota</taxon>
        <taxon>Viridiplantae</taxon>
        <taxon>Streptophyta</taxon>
        <taxon>Embryophyta</taxon>
        <taxon>Tracheophyta</taxon>
        <taxon>Spermatophyta</taxon>
        <taxon>Magnoliopsida</taxon>
        <taxon>Ranunculales</taxon>
        <taxon>Papaveraceae</taxon>
        <taxon>Papaveroideae</taxon>
        <taxon>Papaver</taxon>
    </lineage>
</organism>
<feature type="transmembrane region" description="Helical" evidence="6">
    <location>
        <begin position="134"/>
        <end position="153"/>
    </location>
</feature>
<gene>
    <name evidence="8" type="ORF">C5167_012844</name>
</gene>
<feature type="transmembrane region" description="Helical" evidence="6">
    <location>
        <begin position="72"/>
        <end position="90"/>
    </location>
</feature>
<dbReference type="OMA" id="TNDNTCT"/>
<dbReference type="EMBL" id="CM010717">
    <property type="protein sequence ID" value="RZC53988.1"/>
    <property type="molecule type" value="Genomic_DNA"/>
</dbReference>
<protein>
    <recommendedName>
        <fullName evidence="6">WAT1-related protein</fullName>
    </recommendedName>
</protein>
<comment type="similarity">
    <text evidence="2 6">Belongs to the drug/metabolite transporter (DMT) superfamily. Plant drug/metabolite exporter (P-DME) (TC 2.A.7.4) family.</text>
</comment>
<evidence type="ECO:0000256" key="4">
    <source>
        <dbReference type="ARBA" id="ARBA00022989"/>
    </source>
</evidence>